<sequence>MKTKRLAVIGMATLLVLPVSPVHAQDNVEKEEVVYATLDPTGSQNDMYVVNSFELAEPSDITDYGNYTKVQNLTDQTEITKDGNEMAFSTEKDQFYYQGDLEDKALPWNFDISYTLDGESIKPDQLLGKNGHVKIEITPSVNEEVNQVFSENYLLQISVTVDAALYQNLQAPEGTLANAGKNKQVSFTMMPDQAKSFVLEADVENFELEAIDISAVPSSMSIESPNMDDVTKDFKSLADATAEVNDGVGELSNGISELNNGVVQLEDGSAEYKSGIAELDNGSDQLVNGSASIKDALSTMKNSLDVELGGADFSELQSGLEDIAKGLDEAAGGLTDLQENYQKAYNALDESINAIPSNNISEDEMKALQAAVQDNEQNAAALNKLVKTYEAAQTAKGTYDQVNKAFAAVSPTLNEVDGSLTKMAESIRTMASEMAKATENMNIESSINQLTEGITQLSNQYNDFHSGLVEYTNGVGELSSAYGEVHSGITDLADGTQELENGANELHDGTTELADSTSDLPDQVQSEIDDMINEYDKSDFEAESFVSDKNENVKSVQFVIKTESITFDDENEEEDSGESEEKKGIWQRFLDLFR</sequence>
<feature type="chain" id="PRO_5047429407" evidence="2">
    <location>
        <begin position="25"/>
        <end position="594"/>
    </location>
</feature>
<evidence type="ECO:0000256" key="1">
    <source>
        <dbReference type="SAM" id="Coils"/>
    </source>
</evidence>
<keyword evidence="4" id="KW-1185">Reference proteome</keyword>
<dbReference type="EMBL" id="CP095071">
    <property type="protein sequence ID" value="UOQ86453.1"/>
    <property type="molecule type" value="Genomic_DNA"/>
</dbReference>
<dbReference type="Gene3D" id="1.10.287.950">
    <property type="entry name" value="Methyl-accepting chemotaxis protein"/>
    <property type="match status" value="2"/>
</dbReference>
<proteinExistence type="predicted"/>
<accession>A0ABY4GPY1</accession>
<feature type="coiled-coil region" evidence="1">
    <location>
        <begin position="334"/>
        <end position="392"/>
    </location>
</feature>
<reference evidence="3 4" key="1">
    <citation type="submission" date="2022-04" db="EMBL/GenBank/DDBJ databases">
        <title>Gracilibacillus sp. isolated from saltern.</title>
        <authorList>
            <person name="Won M."/>
            <person name="Lee C.-M."/>
            <person name="Woen H.-Y."/>
            <person name="Kwon S.-W."/>
        </authorList>
    </citation>
    <scope>NUCLEOTIDE SEQUENCE [LARGE SCALE GENOMIC DNA]</scope>
    <source>
        <strain evidence="3 4">SSPM10-3</strain>
    </source>
</reference>
<dbReference type="NCBIfam" id="TIGR03057">
    <property type="entry name" value="xxxLxxG_by_4"/>
    <property type="match status" value="3"/>
</dbReference>
<evidence type="ECO:0000313" key="3">
    <source>
        <dbReference type="EMBL" id="UOQ86453.1"/>
    </source>
</evidence>
<organism evidence="3 4">
    <name type="scientific">Gracilibacillus salinarum</name>
    <dbReference type="NCBI Taxonomy" id="2932255"/>
    <lineage>
        <taxon>Bacteria</taxon>
        <taxon>Bacillati</taxon>
        <taxon>Bacillota</taxon>
        <taxon>Bacilli</taxon>
        <taxon>Bacillales</taxon>
        <taxon>Bacillaceae</taxon>
        <taxon>Gracilibacillus</taxon>
    </lineage>
</organism>
<name>A0ABY4GPY1_9BACI</name>
<keyword evidence="1" id="KW-0175">Coiled coil</keyword>
<evidence type="ECO:0000256" key="2">
    <source>
        <dbReference type="SAM" id="SignalP"/>
    </source>
</evidence>
<protein>
    <submittedName>
        <fullName evidence="3">YhgE/Pip domain-containing protein</fullName>
    </submittedName>
</protein>
<evidence type="ECO:0000313" key="4">
    <source>
        <dbReference type="Proteomes" id="UP000831537"/>
    </source>
</evidence>
<dbReference type="SUPFAM" id="SSF58104">
    <property type="entry name" value="Methyl-accepting chemotaxis protein (MCP) signaling domain"/>
    <property type="match status" value="1"/>
</dbReference>
<feature type="signal peptide" evidence="2">
    <location>
        <begin position="1"/>
        <end position="24"/>
    </location>
</feature>
<keyword evidence="2" id="KW-0732">Signal</keyword>
<dbReference type="InterPro" id="IPR023908">
    <property type="entry name" value="xxxLxxG_rpt"/>
</dbReference>
<dbReference type="RefSeq" id="WP_244746821.1">
    <property type="nucleotide sequence ID" value="NZ_CP095071.1"/>
</dbReference>
<gene>
    <name evidence="3" type="ORF">MUN87_06085</name>
</gene>
<dbReference type="Proteomes" id="UP000831537">
    <property type="component" value="Chromosome"/>
</dbReference>